<dbReference type="GO" id="GO:0005634">
    <property type="term" value="C:nucleus"/>
    <property type="evidence" value="ECO:0007669"/>
    <property type="project" value="UniProtKB-SubCell"/>
</dbReference>
<dbReference type="GO" id="GO:0006352">
    <property type="term" value="P:DNA-templated transcription initiation"/>
    <property type="evidence" value="ECO:0007669"/>
    <property type="project" value="InterPro"/>
</dbReference>
<dbReference type="InterPro" id="IPR005574">
    <property type="entry name" value="Rpb4/RPC9"/>
</dbReference>
<feature type="signal peptide" evidence="4">
    <location>
        <begin position="1"/>
        <end position="25"/>
    </location>
</feature>
<dbReference type="InterPro" id="IPR045222">
    <property type="entry name" value="Rpb4-like"/>
</dbReference>
<dbReference type="EMBL" id="JACEEZ010022992">
    <property type="protein sequence ID" value="KAG0711812.1"/>
    <property type="molecule type" value="Genomic_DNA"/>
</dbReference>
<evidence type="ECO:0000256" key="2">
    <source>
        <dbReference type="ARBA" id="ARBA00023242"/>
    </source>
</evidence>
<comment type="subcellular location">
    <subcellularLocation>
        <location evidence="1">Nucleus</location>
    </subcellularLocation>
</comment>
<dbReference type="Gene3D" id="1.20.1250.40">
    <property type="match status" value="1"/>
</dbReference>
<feature type="chain" id="PRO_5035216275" evidence="4">
    <location>
        <begin position="26"/>
        <end position="147"/>
    </location>
</feature>
<keyword evidence="6" id="KW-0240">DNA-directed RNA polymerase</keyword>
<protein>
    <submittedName>
        <fullName evidence="6">DNA-directed RNA polymerase II subunit RPB4</fullName>
    </submittedName>
</protein>
<feature type="domain" description="RNA polymerase Rpb4/RPC9 core" evidence="5">
    <location>
        <begin position="28"/>
        <end position="146"/>
    </location>
</feature>
<keyword evidence="4" id="KW-0732">Signal</keyword>
<dbReference type="PANTHER" id="PTHR21297">
    <property type="entry name" value="DNA-DIRECTED RNA POLYMERASE II"/>
    <property type="match status" value="1"/>
</dbReference>
<evidence type="ECO:0000313" key="6">
    <source>
        <dbReference type="EMBL" id="KAG0711812.1"/>
    </source>
</evidence>
<dbReference type="InterPro" id="IPR038324">
    <property type="entry name" value="Rpb4/RPC9_sf"/>
</dbReference>
<proteinExistence type="inferred from homology"/>
<evidence type="ECO:0000259" key="5">
    <source>
        <dbReference type="SMART" id="SM00657"/>
    </source>
</evidence>
<dbReference type="Pfam" id="PF03874">
    <property type="entry name" value="RNA_pol_Rpb4"/>
    <property type="match status" value="1"/>
</dbReference>
<keyword evidence="7" id="KW-1185">Reference proteome</keyword>
<dbReference type="InterPro" id="IPR010997">
    <property type="entry name" value="HRDC-like_sf"/>
</dbReference>
<evidence type="ECO:0000256" key="3">
    <source>
        <dbReference type="ARBA" id="ARBA00025724"/>
    </source>
</evidence>
<evidence type="ECO:0000313" key="7">
    <source>
        <dbReference type="Proteomes" id="UP000770661"/>
    </source>
</evidence>
<comment type="similarity">
    <text evidence="3">Belongs to the eukaryotic RPB4 RNA polymerase subunit family.</text>
</comment>
<dbReference type="InterPro" id="IPR006590">
    <property type="entry name" value="RNA_pol_Rpb4/RPC9_core"/>
</dbReference>
<dbReference type="OrthoDB" id="2186918at2759"/>
<dbReference type="SMART" id="SM00657">
    <property type="entry name" value="RPOL4c"/>
    <property type="match status" value="1"/>
</dbReference>
<dbReference type="GO" id="GO:0000166">
    <property type="term" value="F:nucleotide binding"/>
    <property type="evidence" value="ECO:0007669"/>
    <property type="project" value="InterPro"/>
</dbReference>
<dbReference type="SUPFAM" id="SSF47819">
    <property type="entry name" value="HRDC-like"/>
    <property type="match status" value="1"/>
</dbReference>
<comment type="caution">
    <text evidence="6">The sequence shown here is derived from an EMBL/GenBank/DDBJ whole genome shotgun (WGS) entry which is preliminary data.</text>
</comment>
<evidence type="ECO:0000256" key="1">
    <source>
        <dbReference type="ARBA" id="ARBA00004123"/>
    </source>
</evidence>
<gene>
    <name evidence="6" type="primary">Polr2d</name>
    <name evidence="6" type="ORF">GWK47_019816</name>
</gene>
<organism evidence="6 7">
    <name type="scientific">Chionoecetes opilio</name>
    <name type="common">Atlantic snow crab</name>
    <name type="synonym">Cancer opilio</name>
    <dbReference type="NCBI Taxonomy" id="41210"/>
    <lineage>
        <taxon>Eukaryota</taxon>
        <taxon>Metazoa</taxon>
        <taxon>Ecdysozoa</taxon>
        <taxon>Arthropoda</taxon>
        <taxon>Crustacea</taxon>
        <taxon>Multicrustacea</taxon>
        <taxon>Malacostraca</taxon>
        <taxon>Eumalacostraca</taxon>
        <taxon>Eucarida</taxon>
        <taxon>Decapoda</taxon>
        <taxon>Pleocyemata</taxon>
        <taxon>Brachyura</taxon>
        <taxon>Eubrachyura</taxon>
        <taxon>Majoidea</taxon>
        <taxon>Majidae</taxon>
        <taxon>Chionoecetes</taxon>
    </lineage>
</organism>
<reference evidence="6" key="1">
    <citation type="submission" date="2020-07" db="EMBL/GenBank/DDBJ databases">
        <title>The High-quality genome of the commercially important snow crab, Chionoecetes opilio.</title>
        <authorList>
            <person name="Jeong J.-H."/>
            <person name="Ryu S."/>
        </authorList>
    </citation>
    <scope>NUCLEOTIDE SEQUENCE</scope>
    <source>
        <strain evidence="6">MADBK_172401_WGS</strain>
        <tissue evidence="6">Digestive gland</tissue>
    </source>
</reference>
<name>A0A8J5CL44_CHIOP</name>
<evidence type="ECO:0000256" key="4">
    <source>
        <dbReference type="SAM" id="SignalP"/>
    </source>
</evidence>
<dbReference type="AlphaFoldDB" id="A0A8J5CL44"/>
<keyword evidence="2" id="KW-0539">Nucleus</keyword>
<accession>A0A8J5CL44</accession>
<sequence length="147" mass="17258">MLLYFDNLSIFIISLSICVTSTVDSGKEEFEKAETLLISEVHMLLEHRKQTNENAEEEQELNEVHENLNYCERFSKFKFRTTIKAIRELLNQKKLHKFELAALANLCPETPEEAKALIPRCVLEGRFEDEELRVLLEDMATQRSFQY</sequence>
<dbReference type="Proteomes" id="UP000770661">
    <property type="component" value="Unassembled WGS sequence"/>
</dbReference>
<dbReference type="GO" id="GO:0000428">
    <property type="term" value="C:DNA-directed RNA polymerase complex"/>
    <property type="evidence" value="ECO:0007669"/>
    <property type="project" value="UniProtKB-KW"/>
</dbReference>
<keyword evidence="6" id="KW-0804">Transcription</keyword>